<sequence length="288" mass="31643">MKLTKPNFPSPADTAERKAIAPVICYPPDALKQPDLNGLSKLREDAVKVAEVTAAPRDAACIDVPAGAFVRVVSVDGPQVGDLNMWNKHDLTERFYSGKTRALHGTHLSTGDRMWSSFPNMRPMATIIADTLDWYGFDTYGGSVHDVIGTRCDPYTGRLLSGDDYHYCCHSNLTRALASYCDLPLHEAEMLVHDVLNVFMCTGFTRDTGQYFMKASPVRPGDYLEFYAEIDLIVGLSACPGGDCSSEHSSDAAACHPLLMEVYDPGEKARTAHVQPDRSKYDRSHGCS</sequence>
<feature type="domain" description="DUF1989" evidence="1">
    <location>
        <begin position="55"/>
        <end position="233"/>
    </location>
</feature>
<dbReference type="GeneID" id="55493615"/>
<name>A0A0P1EEA0_9RHOB</name>
<dbReference type="PANTHER" id="PTHR31527">
    <property type="entry name" value="RE64534P"/>
    <property type="match status" value="1"/>
</dbReference>
<evidence type="ECO:0000313" key="3">
    <source>
        <dbReference type="Proteomes" id="UP000050783"/>
    </source>
</evidence>
<reference evidence="2 3" key="1">
    <citation type="submission" date="2015-09" db="EMBL/GenBank/DDBJ databases">
        <authorList>
            <consortium name="Swine Surveillance"/>
        </authorList>
    </citation>
    <scope>NUCLEOTIDE SEQUENCE [LARGE SCALE GENOMIC DNA]</scope>
    <source>
        <strain evidence="2 3">CECT 4292</strain>
    </source>
</reference>
<dbReference type="RefSeq" id="WP_199520006.1">
    <property type="nucleotide sequence ID" value="NZ_CYPU01000039.1"/>
</dbReference>
<dbReference type="InterPro" id="IPR018959">
    <property type="entry name" value="DUF1989"/>
</dbReference>
<protein>
    <submittedName>
        <fullName evidence="2">Urea carboxylase-associated protein 1</fullName>
    </submittedName>
</protein>
<dbReference type="PANTHER" id="PTHR31527:SF0">
    <property type="entry name" value="RE64534P"/>
    <property type="match status" value="1"/>
</dbReference>
<dbReference type="AlphaFoldDB" id="A0A0P1EEA0"/>
<dbReference type="Proteomes" id="UP000050783">
    <property type="component" value="Unassembled WGS sequence"/>
</dbReference>
<dbReference type="STRING" id="81569.RUM4293_00169"/>
<evidence type="ECO:0000259" key="1">
    <source>
        <dbReference type="Pfam" id="PF09347"/>
    </source>
</evidence>
<accession>A0A0P1EEA0</accession>
<evidence type="ECO:0000313" key="2">
    <source>
        <dbReference type="EMBL" id="CUH48233.1"/>
    </source>
</evidence>
<gene>
    <name evidence="2" type="ORF">RUA4292_02411</name>
</gene>
<dbReference type="Pfam" id="PF09347">
    <property type="entry name" value="DUF1989"/>
    <property type="match status" value="1"/>
</dbReference>
<dbReference type="EMBL" id="CYPU01000039">
    <property type="protein sequence ID" value="CUH48233.1"/>
    <property type="molecule type" value="Genomic_DNA"/>
</dbReference>
<organism evidence="2 3">
    <name type="scientific">Ruegeria atlantica</name>
    <dbReference type="NCBI Taxonomy" id="81569"/>
    <lineage>
        <taxon>Bacteria</taxon>
        <taxon>Pseudomonadati</taxon>
        <taxon>Pseudomonadota</taxon>
        <taxon>Alphaproteobacteria</taxon>
        <taxon>Rhodobacterales</taxon>
        <taxon>Roseobacteraceae</taxon>
        <taxon>Ruegeria</taxon>
    </lineage>
</organism>
<proteinExistence type="predicted"/>